<proteinExistence type="predicted"/>
<name>A0A5K7XFD2_9BACT</name>
<dbReference type="KEGG" id="lpav:PLANPX_2658"/>
<dbReference type="Proteomes" id="UP000326837">
    <property type="component" value="Chromosome"/>
</dbReference>
<reference evidence="2" key="1">
    <citation type="submission" date="2019-10" db="EMBL/GenBank/DDBJ databases">
        <title>Lacipirellula parvula gen. nov., sp. nov., representing a lineage of planctomycetes widespread in freshwater anoxic habitats, and description of the family Lacipirellulaceae.</title>
        <authorList>
            <person name="Dedysh S.N."/>
            <person name="Kulichevskaya I.S."/>
            <person name="Beletsky A.V."/>
            <person name="Rakitin A.L."/>
            <person name="Mardanov A.V."/>
            <person name="Ivanova A.A."/>
            <person name="Saltykova V.X."/>
            <person name="Rijpstra W.I.C."/>
            <person name="Sinninghe Damste J.S."/>
            <person name="Ravin N.V."/>
        </authorList>
    </citation>
    <scope>NUCLEOTIDE SEQUENCE [LARGE SCALE GENOMIC DNA]</scope>
    <source>
        <strain evidence="2">PX69</strain>
    </source>
</reference>
<dbReference type="AlphaFoldDB" id="A0A5K7XFD2"/>
<organism evidence="1 2">
    <name type="scientific">Lacipirellula parvula</name>
    <dbReference type="NCBI Taxonomy" id="2650471"/>
    <lineage>
        <taxon>Bacteria</taxon>
        <taxon>Pseudomonadati</taxon>
        <taxon>Planctomycetota</taxon>
        <taxon>Planctomycetia</taxon>
        <taxon>Pirellulales</taxon>
        <taxon>Lacipirellulaceae</taxon>
        <taxon>Lacipirellula</taxon>
    </lineage>
</organism>
<protein>
    <submittedName>
        <fullName evidence="1">Uncharacterized protein</fullName>
    </submittedName>
</protein>
<gene>
    <name evidence="1" type="ORF">PLANPX_2658</name>
</gene>
<evidence type="ECO:0000313" key="1">
    <source>
        <dbReference type="EMBL" id="BBO33046.1"/>
    </source>
</evidence>
<dbReference type="EMBL" id="AP021861">
    <property type="protein sequence ID" value="BBO33046.1"/>
    <property type="molecule type" value="Genomic_DNA"/>
</dbReference>
<accession>A0A5K7XFD2</accession>
<sequence>MDEVLARGAFASSTGGAGGFYSFWSLRFFESLLIESAGDQRTG</sequence>
<keyword evidence="2" id="KW-1185">Reference proteome</keyword>
<evidence type="ECO:0000313" key="2">
    <source>
        <dbReference type="Proteomes" id="UP000326837"/>
    </source>
</evidence>